<dbReference type="Proteomes" id="UP001230188">
    <property type="component" value="Unassembled WGS sequence"/>
</dbReference>
<dbReference type="GO" id="GO:0005737">
    <property type="term" value="C:cytoplasm"/>
    <property type="evidence" value="ECO:0007669"/>
    <property type="project" value="UniProtKB-SubCell"/>
</dbReference>
<dbReference type="AlphaFoldDB" id="A0AAD7UK80"/>
<dbReference type="GO" id="GO:0000390">
    <property type="term" value="P:spliceosomal complex disassembly"/>
    <property type="evidence" value="ECO:0007669"/>
    <property type="project" value="TreeGrafter"/>
</dbReference>
<keyword evidence="7" id="KW-1133">Transmembrane helix</keyword>
<dbReference type="GO" id="GO:0005681">
    <property type="term" value="C:spliceosomal complex"/>
    <property type="evidence" value="ECO:0007669"/>
    <property type="project" value="TreeGrafter"/>
</dbReference>
<dbReference type="Pfam" id="PF00226">
    <property type="entry name" value="DnaJ"/>
    <property type="match status" value="1"/>
</dbReference>
<evidence type="ECO:0000256" key="2">
    <source>
        <dbReference type="ARBA" id="ARBA00004496"/>
    </source>
</evidence>
<protein>
    <recommendedName>
        <fullName evidence="8">J domain-containing protein</fullName>
    </recommendedName>
</protein>
<evidence type="ECO:0000313" key="10">
    <source>
        <dbReference type="Proteomes" id="UP001230188"/>
    </source>
</evidence>
<sequence length="620" mass="68762">MFGHGGVKVRSELEAYVVCAWLEGESGLVFEHPLTCLILVWRNLALVMEVLLTVARETFLPSQHERERRREREEEKEEEEACSFDPWGVLGLEAGASLAAAKKQYRLLALKWHPDKNLDDPTTAELKMSELNAAMEEIERFHSRGGDDHEEEKEEEEEDVAGASEAAAEEARAVEREARRARAEESRRFEEAMRDARSKAVARGSEQSSKRARRQRKKKKKKGRKAPPEDAAPFATTAPYSMDACTDPLAVALAAGTKGMFFERLMRRASGSPTALLDILDDTGNTVCHFAAYHARGFGIDAILRVAGPLTWHEPFLRRNFVGQRPLDVVGRDLEDRLRDLTARASELDAKLATRCFDWKPAMAVFVRVATAACFLDPVVVGLSASLGVVSRALFFRVSACLAGALYAIFFAPDQPEALGTKEDFGDNFFVSPIVLDLSRCAIIVACCLAPVIFVVRAKFWLLFAVFAAAAGTAFLYVEKTPFEAYFYRSRGNFGLAYELNRYARHAAFWIVAISFLLCEPVVFLAGSLVARALRFFGRLRVVPADFRPPLRTFANFFNTREFYQLAHAVLLPRLTTIIPRALGALLGFFVVTFSNYSNASTQNNNASDTSAAAAAAAAP</sequence>
<comment type="subcellular location">
    <subcellularLocation>
        <location evidence="2">Cytoplasm</location>
    </subcellularLocation>
    <subcellularLocation>
        <location evidence="1">Nucleus</location>
    </subcellularLocation>
</comment>
<accession>A0AAD7UK80</accession>
<evidence type="ECO:0000256" key="6">
    <source>
        <dbReference type="SAM" id="MobiDB-lite"/>
    </source>
</evidence>
<dbReference type="CDD" id="cd06257">
    <property type="entry name" value="DnaJ"/>
    <property type="match status" value="1"/>
</dbReference>
<evidence type="ECO:0000256" key="3">
    <source>
        <dbReference type="ARBA" id="ARBA00022490"/>
    </source>
</evidence>
<feature type="compositionally biased region" description="Basic residues" evidence="6">
    <location>
        <begin position="210"/>
        <end position="225"/>
    </location>
</feature>
<dbReference type="PANTHER" id="PTHR44313:SF1">
    <property type="entry name" value="DNAJ HOMOLOG SUBFAMILY C MEMBER 17"/>
    <property type="match status" value="1"/>
</dbReference>
<keyword evidence="10" id="KW-1185">Reference proteome</keyword>
<evidence type="ECO:0000259" key="8">
    <source>
        <dbReference type="PROSITE" id="PS50076"/>
    </source>
</evidence>
<dbReference type="PANTHER" id="PTHR44313">
    <property type="entry name" value="DNAJ HOMOLOG SUBFAMILY C MEMBER 17"/>
    <property type="match status" value="1"/>
</dbReference>
<reference evidence="9" key="1">
    <citation type="submission" date="2023-01" db="EMBL/GenBank/DDBJ databases">
        <title>Metagenome sequencing of chrysophaentin producing Chrysophaeum taylorii.</title>
        <authorList>
            <person name="Davison J."/>
            <person name="Bewley C."/>
        </authorList>
    </citation>
    <scope>NUCLEOTIDE SEQUENCE</scope>
    <source>
        <strain evidence="9">NIES-1699</strain>
    </source>
</reference>
<dbReference type="EMBL" id="JAQMWT010000167">
    <property type="protein sequence ID" value="KAJ8608525.1"/>
    <property type="molecule type" value="Genomic_DNA"/>
</dbReference>
<keyword evidence="4" id="KW-0143">Chaperone</keyword>
<feature type="transmembrane region" description="Helical" evidence="7">
    <location>
        <begin position="365"/>
        <end position="387"/>
    </location>
</feature>
<evidence type="ECO:0000256" key="1">
    <source>
        <dbReference type="ARBA" id="ARBA00004123"/>
    </source>
</evidence>
<feature type="transmembrane region" description="Helical" evidence="7">
    <location>
        <begin position="394"/>
        <end position="413"/>
    </location>
</feature>
<proteinExistence type="predicted"/>
<feature type="region of interest" description="Disordered" evidence="6">
    <location>
        <begin position="143"/>
        <end position="236"/>
    </location>
</feature>
<dbReference type="SUPFAM" id="SSF46565">
    <property type="entry name" value="Chaperone J-domain"/>
    <property type="match status" value="1"/>
</dbReference>
<feature type="domain" description="J" evidence="8">
    <location>
        <begin position="85"/>
        <end position="151"/>
    </location>
</feature>
<dbReference type="PRINTS" id="PR00625">
    <property type="entry name" value="JDOMAIN"/>
</dbReference>
<keyword evidence="5" id="KW-0539">Nucleus</keyword>
<keyword evidence="7" id="KW-0812">Transmembrane</keyword>
<dbReference type="InterPro" id="IPR052094">
    <property type="entry name" value="Pre-mRNA-splicing_ERAD"/>
</dbReference>
<gene>
    <name evidence="9" type="ORF">CTAYLR_005746</name>
</gene>
<feature type="compositionally biased region" description="Acidic residues" evidence="6">
    <location>
        <begin position="148"/>
        <end position="160"/>
    </location>
</feature>
<comment type="caution">
    <text evidence="9">The sequence shown here is derived from an EMBL/GenBank/DDBJ whole genome shotgun (WGS) entry which is preliminary data.</text>
</comment>
<feature type="transmembrane region" description="Helical" evidence="7">
    <location>
        <begin position="433"/>
        <end position="453"/>
    </location>
</feature>
<organism evidence="9 10">
    <name type="scientific">Chrysophaeum taylorii</name>
    <dbReference type="NCBI Taxonomy" id="2483200"/>
    <lineage>
        <taxon>Eukaryota</taxon>
        <taxon>Sar</taxon>
        <taxon>Stramenopiles</taxon>
        <taxon>Ochrophyta</taxon>
        <taxon>Pelagophyceae</taxon>
        <taxon>Pelagomonadales</taxon>
        <taxon>Pelagomonadaceae</taxon>
        <taxon>Chrysophaeum</taxon>
    </lineage>
</organism>
<dbReference type="Gene3D" id="1.10.287.110">
    <property type="entry name" value="DnaJ domain"/>
    <property type="match status" value="1"/>
</dbReference>
<evidence type="ECO:0000256" key="4">
    <source>
        <dbReference type="ARBA" id="ARBA00023186"/>
    </source>
</evidence>
<name>A0AAD7UK80_9STRA</name>
<feature type="transmembrane region" description="Helical" evidence="7">
    <location>
        <begin position="507"/>
        <end position="531"/>
    </location>
</feature>
<evidence type="ECO:0000313" key="9">
    <source>
        <dbReference type="EMBL" id="KAJ8608525.1"/>
    </source>
</evidence>
<keyword evidence="7" id="KW-0472">Membrane</keyword>
<keyword evidence="3" id="KW-0963">Cytoplasm</keyword>
<dbReference type="SMART" id="SM00271">
    <property type="entry name" value="DnaJ"/>
    <property type="match status" value="1"/>
</dbReference>
<feature type="compositionally biased region" description="Basic and acidic residues" evidence="6">
    <location>
        <begin position="169"/>
        <end position="198"/>
    </location>
</feature>
<evidence type="ECO:0000256" key="5">
    <source>
        <dbReference type="ARBA" id="ARBA00023242"/>
    </source>
</evidence>
<evidence type="ECO:0000256" key="7">
    <source>
        <dbReference type="SAM" id="Phobius"/>
    </source>
</evidence>
<dbReference type="InterPro" id="IPR001623">
    <property type="entry name" value="DnaJ_domain"/>
</dbReference>
<feature type="transmembrane region" description="Helical" evidence="7">
    <location>
        <begin position="460"/>
        <end position="478"/>
    </location>
</feature>
<dbReference type="PROSITE" id="PS50076">
    <property type="entry name" value="DNAJ_2"/>
    <property type="match status" value="1"/>
</dbReference>
<dbReference type="InterPro" id="IPR036869">
    <property type="entry name" value="J_dom_sf"/>
</dbReference>